<name>A0ABP4NVJ3_9ACTN</name>
<proteinExistence type="predicted"/>
<comment type="caution">
    <text evidence="2">The sequence shown here is derived from an EMBL/GenBank/DDBJ whole genome shotgun (WGS) entry which is preliminary data.</text>
</comment>
<feature type="transmembrane region" description="Helical" evidence="1">
    <location>
        <begin position="78"/>
        <end position="96"/>
    </location>
</feature>
<gene>
    <name evidence="2" type="ORF">GCM10009827_108070</name>
</gene>
<keyword evidence="1" id="KW-0472">Membrane</keyword>
<dbReference type="EMBL" id="BAAAQD010000040">
    <property type="protein sequence ID" value="GAA1568729.1"/>
    <property type="molecule type" value="Genomic_DNA"/>
</dbReference>
<keyword evidence="1" id="KW-1133">Transmembrane helix</keyword>
<feature type="transmembrane region" description="Helical" evidence="1">
    <location>
        <begin position="116"/>
        <end position="138"/>
    </location>
</feature>
<feature type="transmembrane region" description="Helical" evidence="1">
    <location>
        <begin position="21"/>
        <end position="41"/>
    </location>
</feature>
<keyword evidence="1" id="KW-0812">Transmembrane</keyword>
<reference evidence="3" key="1">
    <citation type="journal article" date="2019" name="Int. J. Syst. Evol. Microbiol.">
        <title>The Global Catalogue of Microorganisms (GCM) 10K type strain sequencing project: providing services to taxonomists for standard genome sequencing and annotation.</title>
        <authorList>
            <consortium name="The Broad Institute Genomics Platform"/>
            <consortium name="The Broad Institute Genome Sequencing Center for Infectious Disease"/>
            <person name="Wu L."/>
            <person name="Ma J."/>
        </authorList>
    </citation>
    <scope>NUCLEOTIDE SEQUENCE [LARGE SCALE GENOMIC DNA]</scope>
    <source>
        <strain evidence="3">JCM 15933</strain>
    </source>
</reference>
<organism evidence="2 3">
    <name type="scientific">Dactylosporangium maewongense</name>
    <dbReference type="NCBI Taxonomy" id="634393"/>
    <lineage>
        <taxon>Bacteria</taxon>
        <taxon>Bacillati</taxon>
        <taxon>Actinomycetota</taxon>
        <taxon>Actinomycetes</taxon>
        <taxon>Micromonosporales</taxon>
        <taxon>Micromonosporaceae</taxon>
        <taxon>Dactylosporangium</taxon>
    </lineage>
</organism>
<feature type="transmembrane region" description="Helical" evidence="1">
    <location>
        <begin position="47"/>
        <end position="66"/>
    </location>
</feature>
<dbReference type="Proteomes" id="UP001501470">
    <property type="component" value="Unassembled WGS sequence"/>
</dbReference>
<evidence type="ECO:0000313" key="3">
    <source>
        <dbReference type="Proteomes" id="UP001501470"/>
    </source>
</evidence>
<protein>
    <recommendedName>
        <fullName evidence="4">Integral membrane protein</fullName>
    </recommendedName>
</protein>
<sequence>MKGMILLDSSRPPVAVRAATGLWIGAVALGAVETVIVVGAGQAGENPLFGVLFRCVVYAAAVLTALRMRAGRRWARIALAVVLGIVGTLSLVIEPISWLADGNSLSAATADADLTWWAIAAARTLHVAAVWAAVPLMFTGSANQYFRKHR</sequence>
<accession>A0ABP4NVJ3</accession>
<keyword evidence="3" id="KW-1185">Reference proteome</keyword>
<evidence type="ECO:0008006" key="4">
    <source>
        <dbReference type="Google" id="ProtNLM"/>
    </source>
</evidence>
<evidence type="ECO:0000313" key="2">
    <source>
        <dbReference type="EMBL" id="GAA1568729.1"/>
    </source>
</evidence>
<evidence type="ECO:0000256" key="1">
    <source>
        <dbReference type="SAM" id="Phobius"/>
    </source>
</evidence>